<keyword evidence="3 5" id="KW-0863">Zinc-finger</keyword>
<dbReference type="OMA" id="RCRYWHV"/>
<dbReference type="PROSITE" id="PS50103">
    <property type="entry name" value="ZF_C3H1"/>
    <property type="match status" value="2"/>
</dbReference>
<keyword evidence="1 5" id="KW-0479">Metal-binding</keyword>
<feature type="region of interest" description="Disordered" evidence="7">
    <location>
        <begin position="1"/>
        <end position="20"/>
    </location>
</feature>
<reference evidence="10" key="1">
    <citation type="submission" date="2016-11" db="UniProtKB">
        <authorList>
            <consortium name="WormBaseParasite"/>
        </authorList>
    </citation>
    <scope>IDENTIFICATION</scope>
</reference>
<dbReference type="InterPro" id="IPR036855">
    <property type="entry name" value="Znf_CCCH_sf"/>
</dbReference>
<dbReference type="GO" id="GO:0003723">
    <property type="term" value="F:RNA binding"/>
    <property type="evidence" value="ECO:0007669"/>
    <property type="project" value="TreeGrafter"/>
</dbReference>
<dbReference type="InterPro" id="IPR000571">
    <property type="entry name" value="Znf_CCCH"/>
</dbReference>
<dbReference type="Gene3D" id="3.30.1370.210">
    <property type="match status" value="2"/>
</dbReference>
<proteinExistence type="predicted"/>
<organism evidence="9 10">
    <name type="scientific">Meloidogyne hapla</name>
    <name type="common">Root-knot nematode worm</name>
    <dbReference type="NCBI Taxonomy" id="6305"/>
    <lineage>
        <taxon>Eukaryota</taxon>
        <taxon>Metazoa</taxon>
        <taxon>Ecdysozoa</taxon>
        <taxon>Nematoda</taxon>
        <taxon>Chromadorea</taxon>
        <taxon>Rhabditida</taxon>
        <taxon>Tylenchina</taxon>
        <taxon>Tylenchomorpha</taxon>
        <taxon>Tylenchoidea</taxon>
        <taxon>Meloidogynidae</taxon>
        <taxon>Meloidogyninae</taxon>
        <taxon>Meloidogyne</taxon>
    </lineage>
</organism>
<evidence type="ECO:0000313" key="9">
    <source>
        <dbReference type="Proteomes" id="UP000095281"/>
    </source>
</evidence>
<evidence type="ECO:0000256" key="3">
    <source>
        <dbReference type="ARBA" id="ARBA00022771"/>
    </source>
</evidence>
<dbReference type="Pfam" id="PF00642">
    <property type="entry name" value="zf-CCCH"/>
    <property type="match status" value="1"/>
</dbReference>
<evidence type="ECO:0000256" key="2">
    <source>
        <dbReference type="ARBA" id="ARBA00022737"/>
    </source>
</evidence>
<feature type="domain" description="C3H1-type" evidence="8">
    <location>
        <begin position="25"/>
        <end position="52"/>
    </location>
</feature>
<dbReference type="SUPFAM" id="SSF90229">
    <property type="entry name" value="CCCH zinc finger"/>
    <property type="match status" value="2"/>
</dbReference>
<protein>
    <submittedName>
        <fullName evidence="10">Zinc finger CCCH domain-containing protein 10</fullName>
    </submittedName>
</protein>
<keyword evidence="2" id="KW-0677">Repeat</keyword>
<feature type="domain" description="C3H1-type" evidence="8">
    <location>
        <begin position="129"/>
        <end position="156"/>
    </location>
</feature>
<dbReference type="WBParaSite" id="MhA1_Contig199.frz3.gene16">
    <property type="protein sequence ID" value="MhA1_Contig199.frz3.gene16"/>
    <property type="gene ID" value="MhA1_Contig199.frz3.gene16"/>
</dbReference>
<dbReference type="GO" id="GO:0043484">
    <property type="term" value="P:regulation of RNA splicing"/>
    <property type="evidence" value="ECO:0007669"/>
    <property type="project" value="TreeGrafter"/>
</dbReference>
<evidence type="ECO:0000256" key="6">
    <source>
        <dbReference type="SAM" id="Coils"/>
    </source>
</evidence>
<sequence>MPSDGSLNGENVDDKGSIRKDNGTLKDKDVCRDYLNNICNRGSRCKFYHPEEHDNKQQNAADEPYQFCIDFQRLIVIRSVNQFQNQGCNRDNCRYVHAFREDVERYKRTGDVTLGLARALAALMRGDTINSIPLCKEFQNGHCARGPQCRYWHINKDEERRKRFHGRHVVAAASPFGAYTGHAAGHCIRRRADEYGVSSFDDYMPPEKRAAPFVQPLPVPMIPGGPTRLLVDLERRNAELIAEVDSLKRELQREKERYDDLMSLFRATQANQTAAIQTQRSIPSGASIPSMASNQPGISSIGAQQPGALQQWGTGGGKATPNYYDWTSN</sequence>
<feature type="coiled-coil region" evidence="6">
    <location>
        <begin position="230"/>
        <end position="264"/>
    </location>
</feature>
<dbReference type="PANTHER" id="PTHR12675:SF6">
    <property type="entry name" value="ZINC FINGER CCCH DOMAIN-CONTAINING PROTEIN 10"/>
    <property type="match status" value="1"/>
</dbReference>
<dbReference type="AlphaFoldDB" id="A0A1I8BCF4"/>
<evidence type="ECO:0000259" key="8">
    <source>
        <dbReference type="PROSITE" id="PS50103"/>
    </source>
</evidence>
<keyword evidence="4 5" id="KW-0862">Zinc</keyword>
<name>A0A1I8BCF4_MELHA</name>
<evidence type="ECO:0000256" key="5">
    <source>
        <dbReference type="PROSITE-ProRule" id="PRU00723"/>
    </source>
</evidence>
<keyword evidence="6" id="KW-0175">Coiled coil</keyword>
<dbReference type="GO" id="GO:0008270">
    <property type="term" value="F:zinc ion binding"/>
    <property type="evidence" value="ECO:0007669"/>
    <property type="project" value="UniProtKB-KW"/>
</dbReference>
<accession>A0A1I8BCF4</accession>
<dbReference type="Proteomes" id="UP000095281">
    <property type="component" value="Unplaced"/>
</dbReference>
<dbReference type="PANTHER" id="PTHR12675">
    <property type="entry name" value="MUSCLEBLIND-LIKE PROTEIN"/>
    <property type="match status" value="1"/>
</dbReference>
<evidence type="ECO:0000313" key="10">
    <source>
        <dbReference type="WBParaSite" id="MhA1_Contig199.frz3.gene16"/>
    </source>
</evidence>
<keyword evidence="9" id="KW-1185">Reference proteome</keyword>
<evidence type="ECO:0000256" key="7">
    <source>
        <dbReference type="SAM" id="MobiDB-lite"/>
    </source>
</evidence>
<dbReference type="SMART" id="SM00356">
    <property type="entry name" value="ZnF_C3H1"/>
    <property type="match status" value="2"/>
</dbReference>
<feature type="zinc finger region" description="C3H1-type" evidence="5">
    <location>
        <begin position="25"/>
        <end position="52"/>
    </location>
</feature>
<evidence type="ECO:0000256" key="1">
    <source>
        <dbReference type="ARBA" id="ARBA00022723"/>
    </source>
</evidence>
<feature type="zinc finger region" description="C3H1-type" evidence="5">
    <location>
        <begin position="129"/>
        <end position="156"/>
    </location>
</feature>
<evidence type="ECO:0000256" key="4">
    <source>
        <dbReference type="ARBA" id="ARBA00022833"/>
    </source>
</evidence>
<feature type="region of interest" description="Disordered" evidence="7">
    <location>
        <begin position="308"/>
        <end position="329"/>
    </location>
</feature>